<gene>
    <name evidence="1" type="ORF">OW763_08560</name>
</gene>
<dbReference type="RefSeq" id="WP_268040714.1">
    <property type="nucleotide sequence ID" value="NZ_JAPQER010000003.1"/>
</dbReference>
<comment type="caution">
    <text evidence="1">The sequence shown here is derived from an EMBL/GenBank/DDBJ whole genome shotgun (WGS) entry which is preliminary data.</text>
</comment>
<dbReference type="EMBL" id="JAPQER010000003">
    <property type="protein sequence ID" value="MCY6484408.1"/>
    <property type="molecule type" value="Genomic_DNA"/>
</dbReference>
<reference evidence="1" key="1">
    <citation type="submission" date="2022-12" db="EMBL/GenBank/DDBJ databases">
        <authorList>
            <person name="Wang J."/>
        </authorList>
    </citation>
    <scope>NUCLEOTIDE SEQUENCE</scope>
    <source>
        <strain evidence="1">HY-45-18</strain>
    </source>
</reference>
<protein>
    <submittedName>
        <fullName evidence="1">Uncharacterized protein</fullName>
    </submittedName>
</protein>
<dbReference type="Proteomes" id="UP001078443">
    <property type="component" value="Unassembled WGS sequence"/>
</dbReference>
<keyword evidence="2" id="KW-1185">Reference proteome</keyword>
<evidence type="ECO:0000313" key="1">
    <source>
        <dbReference type="EMBL" id="MCY6484408.1"/>
    </source>
</evidence>
<sequence>MKNFIWDTLYFKIRKKEITKSRYRLRRIKIDTILNILIRNCKEKNIKYNIIDKTHNVILIELIGKRKKILLKYHIADIIFIDEYNSFLSKVKKVNPHKAIYITTGVFEAKIHKLQHRIVFPKKVTLEDYSYFMKTQLGIIEKTIYIFKQKKINFYKYLPI</sequence>
<name>A0ABT4CZJ5_9CLOT</name>
<proteinExistence type="predicted"/>
<organism evidence="1 2">
    <name type="scientific">Clostridium aestuarii</name>
    <dbReference type="NCBI Taxonomy" id="338193"/>
    <lineage>
        <taxon>Bacteria</taxon>
        <taxon>Bacillati</taxon>
        <taxon>Bacillota</taxon>
        <taxon>Clostridia</taxon>
        <taxon>Eubacteriales</taxon>
        <taxon>Clostridiaceae</taxon>
        <taxon>Clostridium</taxon>
    </lineage>
</organism>
<evidence type="ECO:0000313" key="2">
    <source>
        <dbReference type="Proteomes" id="UP001078443"/>
    </source>
</evidence>
<accession>A0ABT4CZJ5</accession>